<protein>
    <submittedName>
        <fullName evidence="1">Uncharacterized protein</fullName>
    </submittedName>
</protein>
<name>A0A829X1E5_GLUOY</name>
<evidence type="ECO:0000313" key="2">
    <source>
        <dbReference type="Proteomes" id="UP000484858"/>
    </source>
</evidence>
<proteinExistence type="predicted"/>
<dbReference type="Proteomes" id="UP000484858">
    <property type="component" value="Unassembled WGS sequence"/>
</dbReference>
<comment type="caution">
    <text evidence="1">The sequence shown here is derived from an EMBL/GenBank/DDBJ whole genome shotgun (WGS) entry which is preliminary data.</text>
</comment>
<organism evidence="1 2">
    <name type="scientific">Gluconobacter oxydans NBRC 3293</name>
    <dbReference type="NCBI Taxonomy" id="1315969"/>
    <lineage>
        <taxon>Bacteria</taxon>
        <taxon>Pseudomonadati</taxon>
        <taxon>Pseudomonadota</taxon>
        <taxon>Alphaproteobacteria</taxon>
        <taxon>Acetobacterales</taxon>
        <taxon>Acetobacteraceae</taxon>
        <taxon>Gluconobacter</taxon>
    </lineage>
</organism>
<evidence type="ECO:0000313" key="1">
    <source>
        <dbReference type="EMBL" id="GEM17944.1"/>
    </source>
</evidence>
<reference evidence="1 2" key="1">
    <citation type="submission" date="2013-04" db="EMBL/GenBank/DDBJ databases">
        <title>Gluconobacter oxydans NBRC 3293 whole genome sequence.</title>
        <authorList>
            <person name="Matsutani M."/>
            <person name="Yakushi T."/>
            <person name="Matsushita K."/>
        </authorList>
    </citation>
    <scope>NUCLEOTIDE SEQUENCE [LARGE SCALE GENOMIC DNA]</scope>
    <source>
        <strain evidence="1 2">NBRC 3293</strain>
    </source>
</reference>
<gene>
    <name evidence="1" type="ORF">NBRC3293_2441</name>
</gene>
<sequence length="57" mass="6223">MACRIAPAGMLLTLAGDVFLARQGRLPRFFLRLRPLRLLTATALLVLLGSTSAMHET</sequence>
<dbReference type="AlphaFoldDB" id="A0A829X1E5"/>
<dbReference type="EMBL" id="BARJ01000012">
    <property type="protein sequence ID" value="GEM17944.1"/>
    <property type="molecule type" value="Genomic_DNA"/>
</dbReference>
<accession>A0A829X1E5</accession>